<feature type="domain" description="DUF3592" evidence="2">
    <location>
        <begin position="40"/>
        <end position="133"/>
    </location>
</feature>
<name>A0A975NTL7_9BRAD</name>
<protein>
    <submittedName>
        <fullName evidence="3">DUF3592 domain-containing protein</fullName>
    </submittedName>
</protein>
<evidence type="ECO:0000259" key="2">
    <source>
        <dbReference type="Pfam" id="PF12158"/>
    </source>
</evidence>
<evidence type="ECO:0000313" key="3">
    <source>
        <dbReference type="EMBL" id="QWG20750.1"/>
    </source>
</evidence>
<feature type="transmembrane region" description="Helical" evidence="1">
    <location>
        <begin position="305"/>
        <end position="324"/>
    </location>
</feature>
<dbReference type="Pfam" id="PF12158">
    <property type="entry name" value="DUF3592"/>
    <property type="match status" value="2"/>
</dbReference>
<dbReference type="Proteomes" id="UP000680805">
    <property type="component" value="Chromosome"/>
</dbReference>
<feature type="domain" description="DUF3592" evidence="2">
    <location>
        <begin position="227"/>
        <end position="300"/>
    </location>
</feature>
<dbReference type="KEGG" id="bsei:KMZ68_05575"/>
<proteinExistence type="predicted"/>
<gene>
    <name evidence="3" type="ORF">KMZ68_05575</name>
</gene>
<dbReference type="EMBL" id="CP076135">
    <property type="protein sequence ID" value="QWG20750.1"/>
    <property type="molecule type" value="Genomic_DNA"/>
</dbReference>
<feature type="transmembrane region" description="Helical" evidence="1">
    <location>
        <begin position="179"/>
        <end position="196"/>
    </location>
</feature>
<feature type="transmembrane region" description="Helical" evidence="1">
    <location>
        <begin position="6"/>
        <end position="26"/>
    </location>
</feature>
<evidence type="ECO:0000256" key="1">
    <source>
        <dbReference type="SAM" id="Phobius"/>
    </source>
</evidence>
<keyword evidence="1" id="KW-1133">Transmembrane helix</keyword>
<reference evidence="3" key="1">
    <citation type="submission" date="2021-06" db="EMBL/GenBank/DDBJ databases">
        <title>Bradyrhizobium sp. S2-11-2 Genome sequencing.</title>
        <authorList>
            <person name="Jin L."/>
        </authorList>
    </citation>
    <scope>NUCLEOTIDE SEQUENCE</scope>
    <source>
        <strain evidence="3">S2-11-2</strain>
    </source>
</reference>
<feature type="transmembrane region" description="Helical" evidence="1">
    <location>
        <begin position="137"/>
        <end position="159"/>
    </location>
</feature>
<organism evidence="3 4">
    <name type="scientific">Bradyrhizobium sediminis</name>
    <dbReference type="NCBI Taxonomy" id="2840469"/>
    <lineage>
        <taxon>Bacteria</taxon>
        <taxon>Pseudomonadati</taxon>
        <taxon>Pseudomonadota</taxon>
        <taxon>Alphaproteobacteria</taxon>
        <taxon>Hyphomicrobiales</taxon>
        <taxon>Nitrobacteraceae</taxon>
        <taxon>Bradyrhizobium</taxon>
    </lineage>
</organism>
<dbReference type="InterPro" id="IPR021994">
    <property type="entry name" value="DUF3592"/>
</dbReference>
<accession>A0A975NTL7</accession>
<evidence type="ECO:0000313" key="4">
    <source>
        <dbReference type="Proteomes" id="UP000680805"/>
    </source>
</evidence>
<dbReference type="AlphaFoldDB" id="A0A975NTL7"/>
<keyword evidence="1" id="KW-0812">Transmembrane</keyword>
<sequence length="325" mass="35617">MVPDLPWFVYAMLLAPLGLILVAAAYKTLQVRAAREWPSTPGRVVISNSEVRDVKVLDSEREGGRKLEQRNFANVVYEYAVAGKKLRNNRVSIGEDRGDFQVAETIAKYPAGAIVMVYYNPLHPNEAVLERDLPKGLWGCLGIGTAIAVAVVFGSVVGIKRISEFVGSRLTNPQMSVPVMALMGFGLVAALFALVLRRQSALAKTWPVVPGTIKLSGLDEYRAAPDKSGRRGQVMYERKVSYSYRFKDIAYTGVHASFSSNSKTTSPWVLRLWGMNFQDGASVKVWVNPVNPSEATLNPNVPFGWLLWLIALGLWTGACLIATAG</sequence>
<keyword evidence="1" id="KW-0472">Membrane</keyword>